<dbReference type="SMART" id="SM00490">
    <property type="entry name" value="HELICc"/>
    <property type="match status" value="1"/>
</dbReference>
<organism evidence="11 12">
    <name type="scientific">Aquimarina rubra</name>
    <dbReference type="NCBI Taxonomy" id="1920033"/>
    <lineage>
        <taxon>Bacteria</taxon>
        <taxon>Pseudomonadati</taxon>
        <taxon>Bacteroidota</taxon>
        <taxon>Flavobacteriia</taxon>
        <taxon>Flavobacteriales</taxon>
        <taxon>Flavobacteriaceae</taxon>
        <taxon>Aquimarina</taxon>
    </lineage>
</organism>
<dbReference type="PROSITE" id="PS51192">
    <property type="entry name" value="HELICASE_ATP_BIND_1"/>
    <property type="match status" value="1"/>
</dbReference>
<dbReference type="InterPro" id="IPR027417">
    <property type="entry name" value="P-loop_NTPase"/>
</dbReference>
<dbReference type="GO" id="GO:0016787">
    <property type="term" value="F:hydrolase activity"/>
    <property type="evidence" value="ECO:0007669"/>
    <property type="project" value="UniProtKB-KW"/>
</dbReference>
<feature type="domain" description="DEAD-box RNA helicase Q" evidence="10">
    <location>
        <begin position="1"/>
        <end position="29"/>
    </location>
</feature>
<accession>A0ABW5L9A5</accession>
<evidence type="ECO:0000259" key="8">
    <source>
        <dbReference type="PROSITE" id="PS51192"/>
    </source>
</evidence>
<evidence type="ECO:0000313" key="11">
    <source>
        <dbReference type="EMBL" id="MFD2561115.1"/>
    </source>
</evidence>
<keyword evidence="4 7" id="KW-0067">ATP-binding</keyword>
<proteinExistence type="inferred from homology"/>
<dbReference type="InterPro" id="IPR001650">
    <property type="entry name" value="Helicase_C-like"/>
</dbReference>
<keyword evidence="1 7" id="KW-0547">Nucleotide-binding</keyword>
<evidence type="ECO:0000256" key="7">
    <source>
        <dbReference type="RuleBase" id="RU000492"/>
    </source>
</evidence>
<evidence type="ECO:0000256" key="2">
    <source>
        <dbReference type="ARBA" id="ARBA00022801"/>
    </source>
</evidence>
<evidence type="ECO:0000259" key="10">
    <source>
        <dbReference type="PROSITE" id="PS51195"/>
    </source>
</evidence>
<dbReference type="SMART" id="SM00487">
    <property type="entry name" value="DEXDc"/>
    <property type="match status" value="1"/>
</dbReference>
<keyword evidence="12" id="KW-1185">Reference proteome</keyword>
<dbReference type="SUPFAM" id="SSF52540">
    <property type="entry name" value="P-loop containing nucleoside triphosphate hydrolases"/>
    <property type="match status" value="1"/>
</dbReference>
<dbReference type="PROSITE" id="PS51195">
    <property type="entry name" value="Q_MOTIF"/>
    <property type="match status" value="1"/>
</dbReference>
<evidence type="ECO:0000256" key="1">
    <source>
        <dbReference type="ARBA" id="ARBA00022741"/>
    </source>
</evidence>
<dbReference type="InterPro" id="IPR050079">
    <property type="entry name" value="DEAD_box_RNA_helicase"/>
</dbReference>
<dbReference type="EC" id="3.6.4.-" evidence="11"/>
<feature type="domain" description="Helicase ATP-binding" evidence="8">
    <location>
        <begin position="33"/>
        <end position="204"/>
    </location>
</feature>
<dbReference type="CDD" id="cd00268">
    <property type="entry name" value="DEADc"/>
    <property type="match status" value="1"/>
</dbReference>
<sequence length="369" mass="41264">MTFAELGVPKDLIKGLKEMGITVPTKIQEQTLPVLINSQVDFIGKAQTGTGKTAAFGIPLLTSINAEKKEVQALILAPTRELGQQIAKQLFKFTKYTDKIFTESVYGGEKIEIQLSRLKRPTHIIVATPGRLIDLIERKAVDISKIKTIIMDEADEMLSMGFKKDLTTILSKTKGRRNVWLFSATIPSALNEIINSYVDKNAVRVSVDKNDAVNKGIEHHFVIGEEANKLDTLTYFLKSQKNQRGIIFTKTKAAARKLSKQLTAKNYEVGLLEGDMTQKDRDKVMRAFKKGTQELLVSTDVAARGIDVANLAFVVHYQLPDQMEYYTHRSGRTARAGKTGLSLALIVKQELKVIRDLEKQLGIKFTQIR</sequence>
<dbReference type="InterPro" id="IPR014014">
    <property type="entry name" value="RNA_helicase_DEAD_Q_motif"/>
</dbReference>
<comment type="caution">
    <text evidence="11">The sequence shown here is derived from an EMBL/GenBank/DDBJ whole genome shotgun (WGS) entry which is preliminary data.</text>
</comment>
<dbReference type="PANTHER" id="PTHR47959:SF13">
    <property type="entry name" value="ATP-DEPENDENT RNA HELICASE RHLE"/>
    <property type="match status" value="1"/>
</dbReference>
<protein>
    <submittedName>
        <fullName evidence="11">DEAD/DEAH box helicase</fullName>
        <ecNumber evidence="11">3.6.4.-</ecNumber>
    </submittedName>
</protein>
<dbReference type="Gene3D" id="3.40.50.300">
    <property type="entry name" value="P-loop containing nucleotide triphosphate hydrolases"/>
    <property type="match status" value="2"/>
</dbReference>
<dbReference type="PROSITE" id="PS00039">
    <property type="entry name" value="DEAD_ATP_HELICASE"/>
    <property type="match status" value="1"/>
</dbReference>
<comment type="similarity">
    <text evidence="5 7">Belongs to the DEAD box helicase family.</text>
</comment>
<evidence type="ECO:0000259" key="9">
    <source>
        <dbReference type="PROSITE" id="PS51194"/>
    </source>
</evidence>
<feature type="short sequence motif" description="Q motif" evidence="6">
    <location>
        <begin position="1"/>
        <end position="29"/>
    </location>
</feature>
<dbReference type="InterPro" id="IPR011545">
    <property type="entry name" value="DEAD/DEAH_box_helicase_dom"/>
</dbReference>
<dbReference type="PANTHER" id="PTHR47959">
    <property type="entry name" value="ATP-DEPENDENT RNA HELICASE RHLE-RELATED"/>
    <property type="match status" value="1"/>
</dbReference>
<gene>
    <name evidence="11" type="ORF">ACFSR1_00445</name>
</gene>
<dbReference type="Pfam" id="PF00270">
    <property type="entry name" value="DEAD"/>
    <property type="match status" value="1"/>
</dbReference>
<dbReference type="CDD" id="cd18787">
    <property type="entry name" value="SF2_C_DEAD"/>
    <property type="match status" value="1"/>
</dbReference>
<dbReference type="InterPro" id="IPR044742">
    <property type="entry name" value="DEAD/DEAH_RhlB"/>
</dbReference>
<keyword evidence="2 7" id="KW-0378">Hydrolase</keyword>
<reference evidence="12" key="1">
    <citation type="journal article" date="2019" name="Int. J. Syst. Evol. Microbiol.">
        <title>The Global Catalogue of Microorganisms (GCM) 10K type strain sequencing project: providing services to taxonomists for standard genome sequencing and annotation.</title>
        <authorList>
            <consortium name="The Broad Institute Genomics Platform"/>
            <consortium name="The Broad Institute Genome Sequencing Center for Infectious Disease"/>
            <person name="Wu L."/>
            <person name="Ma J."/>
        </authorList>
    </citation>
    <scope>NUCLEOTIDE SEQUENCE [LARGE SCALE GENOMIC DNA]</scope>
    <source>
        <strain evidence="12">KCTC 52274</strain>
    </source>
</reference>
<dbReference type="PROSITE" id="PS51194">
    <property type="entry name" value="HELICASE_CTER"/>
    <property type="match status" value="1"/>
</dbReference>
<dbReference type="InterPro" id="IPR000629">
    <property type="entry name" value="RNA-helicase_DEAD-box_CS"/>
</dbReference>
<evidence type="ECO:0000256" key="6">
    <source>
        <dbReference type="PROSITE-ProRule" id="PRU00552"/>
    </source>
</evidence>
<evidence type="ECO:0000256" key="3">
    <source>
        <dbReference type="ARBA" id="ARBA00022806"/>
    </source>
</evidence>
<evidence type="ECO:0000256" key="4">
    <source>
        <dbReference type="ARBA" id="ARBA00022840"/>
    </source>
</evidence>
<dbReference type="RefSeq" id="WP_378288534.1">
    <property type="nucleotide sequence ID" value="NZ_JBHULE010000001.1"/>
</dbReference>
<dbReference type="Proteomes" id="UP001597319">
    <property type="component" value="Unassembled WGS sequence"/>
</dbReference>
<feature type="domain" description="Helicase C-terminal" evidence="9">
    <location>
        <begin position="229"/>
        <end position="369"/>
    </location>
</feature>
<name>A0ABW5L9A5_9FLAO</name>
<dbReference type="InterPro" id="IPR014001">
    <property type="entry name" value="Helicase_ATP-bd"/>
</dbReference>
<evidence type="ECO:0000313" key="12">
    <source>
        <dbReference type="Proteomes" id="UP001597319"/>
    </source>
</evidence>
<dbReference type="GO" id="GO:0004386">
    <property type="term" value="F:helicase activity"/>
    <property type="evidence" value="ECO:0007669"/>
    <property type="project" value="UniProtKB-KW"/>
</dbReference>
<keyword evidence="3 7" id="KW-0347">Helicase</keyword>
<evidence type="ECO:0000256" key="5">
    <source>
        <dbReference type="ARBA" id="ARBA00038437"/>
    </source>
</evidence>
<dbReference type="EMBL" id="JBHULE010000001">
    <property type="protein sequence ID" value="MFD2561115.1"/>
    <property type="molecule type" value="Genomic_DNA"/>
</dbReference>
<dbReference type="Pfam" id="PF00271">
    <property type="entry name" value="Helicase_C"/>
    <property type="match status" value="1"/>
</dbReference>